<dbReference type="Proteomes" id="UP001152300">
    <property type="component" value="Unassembled WGS sequence"/>
</dbReference>
<dbReference type="Pfam" id="PF13637">
    <property type="entry name" value="Ank_4"/>
    <property type="match status" value="1"/>
</dbReference>
<evidence type="ECO:0000256" key="2">
    <source>
        <dbReference type="PROSITE-ProRule" id="PRU00023"/>
    </source>
</evidence>
<dbReference type="PROSITE" id="PS50297">
    <property type="entry name" value="ANK_REP_REGION"/>
    <property type="match status" value="1"/>
</dbReference>
<evidence type="ECO:0000313" key="3">
    <source>
        <dbReference type="EMBL" id="KAJ8063352.1"/>
    </source>
</evidence>
<dbReference type="OrthoDB" id="432483at2759"/>
<dbReference type="InterPro" id="IPR002110">
    <property type="entry name" value="Ankyrin_rpt"/>
</dbReference>
<dbReference type="AlphaFoldDB" id="A0A9X0AID4"/>
<dbReference type="PANTHER" id="PTHR24119:SF0">
    <property type="entry name" value="ACYL-COA-BINDING DOMAIN-CONTAINING PROTEIN 6"/>
    <property type="match status" value="1"/>
</dbReference>
<keyword evidence="2" id="KW-0040">ANK repeat</keyword>
<keyword evidence="1" id="KW-0446">Lipid-binding</keyword>
<keyword evidence="4" id="KW-1185">Reference proteome</keyword>
<reference evidence="3" key="1">
    <citation type="submission" date="2022-11" db="EMBL/GenBank/DDBJ databases">
        <title>Genome Resource of Sclerotinia nivalis Strain SnTB1, a Plant Pathogen Isolated from American Ginseng.</title>
        <authorList>
            <person name="Fan S."/>
        </authorList>
    </citation>
    <scope>NUCLEOTIDE SEQUENCE</scope>
    <source>
        <strain evidence="3">SnTB1</strain>
    </source>
</reference>
<gene>
    <name evidence="3" type="ORF">OCU04_008580</name>
</gene>
<dbReference type="EMBL" id="JAPEIS010000009">
    <property type="protein sequence ID" value="KAJ8063352.1"/>
    <property type="molecule type" value="Genomic_DNA"/>
</dbReference>
<evidence type="ECO:0000256" key="1">
    <source>
        <dbReference type="ARBA" id="ARBA00023121"/>
    </source>
</evidence>
<protein>
    <recommendedName>
        <fullName evidence="5">Fungal N-terminal domain-containing protein</fullName>
    </recommendedName>
</protein>
<organism evidence="3 4">
    <name type="scientific">Sclerotinia nivalis</name>
    <dbReference type="NCBI Taxonomy" id="352851"/>
    <lineage>
        <taxon>Eukaryota</taxon>
        <taxon>Fungi</taxon>
        <taxon>Dikarya</taxon>
        <taxon>Ascomycota</taxon>
        <taxon>Pezizomycotina</taxon>
        <taxon>Leotiomycetes</taxon>
        <taxon>Helotiales</taxon>
        <taxon>Sclerotiniaceae</taxon>
        <taxon>Sclerotinia</taxon>
    </lineage>
</organism>
<name>A0A9X0AID4_9HELO</name>
<dbReference type="PANTHER" id="PTHR24119">
    <property type="entry name" value="ACYL-COA-BINDING DOMAIN-CONTAINING PROTEIN 6"/>
    <property type="match status" value="1"/>
</dbReference>
<dbReference type="PROSITE" id="PS50088">
    <property type="entry name" value="ANK_REPEAT"/>
    <property type="match status" value="1"/>
</dbReference>
<proteinExistence type="predicted"/>
<dbReference type="Gene3D" id="1.25.40.20">
    <property type="entry name" value="Ankyrin repeat-containing domain"/>
    <property type="match status" value="1"/>
</dbReference>
<feature type="repeat" description="ANK" evidence="2">
    <location>
        <begin position="363"/>
        <end position="395"/>
    </location>
</feature>
<evidence type="ECO:0008006" key="5">
    <source>
        <dbReference type="Google" id="ProtNLM"/>
    </source>
</evidence>
<sequence>MCFRAELSTPLQIYIYLESLLLCKENTIYLPFIAFRRIFQLTSYFGMDPVGFTASVISIATLAVQLGVALRKAAAFWEAIQDAPSDIRRLSRELMLVANVFHAIRVEYEAGSVPKNCQNMIKAALDLAKDDVDQLSKFTSELTRKLSHTNGNFGTQWRKVQVALRASKIEKFKDNLKSVEIIMTLLQASRNQSSMIQVNSKLDILDTKISSIAATTTSSSLQITHQSSLQLMQNRPVSPRHRSNYTNGVFKSIDQHRTNFFFGTFSFRTISTTYRYDDNDSPNDADNSTTTKDYLVEFLIGFTTCRKGFRVTATNTFDHYRLDVIRRRPNNSEIFKVCTEGDAGAVKRLLDRGEASIYDVDEYGESLLHKAASCADPKLCQMLLDLGADVYLENNNGSSPMVHTIGWERPESFILICESGYDLWPSDELLAFKARHICNTISVWRYIYQVNSKGGAPSSGWGGMYHPIIKQMILIEQIVRLYEWSKCADSTFTPTMMGGSIDCSDLLVFVEGFTTELMILIGSRLMG</sequence>
<dbReference type="SUPFAM" id="SSF48403">
    <property type="entry name" value="Ankyrin repeat"/>
    <property type="match status" value="1"/>
</dbReference>
<accession>A0A9X0AID4</accession>
<dbReference type="InterPro" id="IPR036770">
    <property type="entry name" value="Ankyrin_rpt-contain_sf"/>
</dbReference>
<dbReference type="GO" id="GO:0000062">
    <property type="term" value="F:fatty-acyl-CoA binding"/>
    <property type="evidence" value="ECO:0007669"/>
    <property type="project" value="TreeGrafter"/>
</dbReference>
<comment type="caution">
    <text evidence="3">The sequence shown here is derived from an EMBL/GenBank/DDBJ whole genome shotgun (WGS) entry which is preliminary data.</text>
</comment>
<evidence type="ECO:0000313" key="4">
    <source>
        <dbReference type="Proteomes" id="UP001152300"/>
    </source>
</evidence>